<protein>
    <submittedName>
        <fullName evidence="1">Uncharacterized protein</fullName>
    </submittedName>
</protein>
<evidence type="ECO:0000313" key="2">
    <source>
        <dbReference type="Proteomes" id="UP000326870"/>
    </source>
</evidence>
<accession>A0A5J6TVW6</accession>
<proteinExistence type="predicted"/>
<keyword evidence="2" id="KW-1185">Reference proteome</keyword>
<dbReference type="KEGG" id="vg:60324456"/>
<evidence type="ECO:0000313" key="1">
    <source>
        <dbReference type="EMBL" id="QFG14049.1"/>
    </source>
</evidence>
<organism evidence="1 2">
    <name type="scientific">Mycobacterium phage Curiosium</name>
    <dbReference type="NCBI Taxonomy" id="2599859"/>
    <lineage>
        <taxon>Viruses</taxon>
        <taxon>Duplodnaviria</taxon>
        <taxon>Heunggongvirae</taxon>
        <taxon>Uroviricota</taxon>
        <taxon>Caudoviricetes</taxon>
        <taxon>Weiservirinae</taxon>
        <taxon>Anayavirus</taxon>
        <taxon>Anayavirus curiosium</taxon>
    </lineage>
</organism>
<name>A0A5J6TVW6_9CAUD</name>
<sequence length="86" mass="9309">MTPRPHVGVVSSTLASAAQLARVLNVARAMPMSVPSIKQGHGRGFNFDLVIVDDKVMPLDERVLDTLAPSLHVTGGKMYAIREIEQ</sequence>
<dbReference type="EMBL" id="MN234226">
    <property type="protein sequence ID" value="QFG14049.1"/>
    <property type="molecule type" value="Genomic_DNA"/>
</dbReference>
<reference evidence="1 2" key="1">
    <citation type="submission" date="2019-07" db="EMBL/GenBank/DDBJ databases">
        <authorList>
            <person name="Divens A.M."/>
            <person name="Garlena R.A."/>
            <person name="Russell D.A."/>
            <person name="Pope W.H."/>
            <person name="Jacobs-Sera D."/>
            <person name="Hatfull G.F."/>
        </authorList>
    </citation>
    <scope>NUCLEOTIDE SEQUENCE [LARGE SCALE GENOMIC DNA]</scope>
</reference>
<dbReference type="Proteomes" id="UP000326870">
    <property type="component" value="Segment"/>
</dbReference>
<dbReference type="RefSeq" id="YP_009952992.1">
    <property type="nucleotide sequence ID" value="NC_051618.1"/>
</dbReference>
<gene>
    <name evidence="1" type="primary">3</name>
    <name evidence="1" type="ORF">PBI_CURIOSIUM_3</name>
</gene>
<dbReference type="GeneID" id="60324456"/>